<dbReference type="SUPFAM" id="SSF52540">
    <property type="entry name" value="P-loop containing nucleoside triphosphate hydrolases"/>
    <property type="match status" value="1"/>
</dbReference>
<dbReference type="Gene3D" id="1.10.8.60">
    <property type="match status" value="1"/>
</dbReference>
<dbReference type="EMBL" id="FXTJ01000004">
    <property type="protein sequence ID" value="SMO77374.1"/>
    <property type="molecule type" value="Genomic_DNA"/>
</dbReference>
<keyword evidence="1" id="KW-0547">Nucleotide-binding</keyword>
<keyword evidence="3" id="KW-0805">Transcription regulation</keyword>
<dbReference type="InterPro" id="IPR029016">
    <property type="entry name" value="GAF-like_dom_sf"/>
</dbReference>
<evidence type="ECO:0000256" key="2">
    <source>
        <dbReference type="ARBA" id="ARBA00022840"/>
    </source>
</evidence>
<evidence type="ECO:0000256" key="4">
    <source>
        <dbReference type="ARBA" id="ARBA00023163"/>
    </source>
</evidence>
<protein>
    <submittedName>
        <fullName evidence="7">Regulatory protein, Fis family</fullName>
    </submittedName>
</protein>
<evidence type="ECO:0000259" key="6">
    <source>
        <dbReference type="PROSITE" id="PS50045"/>
    </source>
</evidence>
<evidence type="ECO:0000313" key="7">
    <source>
        <dbReference type="EMBL" id="SMO77374.1"/>
    </source>
</evidence>
<dbReference type="Proteomes" id="UP000317484">
    <property type="component" value="Unassembled WGS sequence"/>
</dbReference>
<dbReference type="RefSeq" id="WP_221888156.1">
    <property type="nucleotide sequence ID" value="NZ_FXTJ01000004.1"/>
</dbReference>
<evidence type="ECO:0000256" key="5">
    <source>
        <dbReference type="SAM" id="MobiDB-lite"/>
    </source>
</evidence>
<name>A0A521E095_9ACTN</name>
<dbReference type="Pfam" id="PF25601">
    <property type="entry name" value="AAA_lid_14"/>
    <property type="match status" value="1"/>
</dbReference>
<organism evidence="7 8">
    <name type="scientific">Geodermatophilus aquaeductus</name>
    <dbReference type="NCBI Taxonomy" id="1564161"/>
    <lineage>
        <taxon>Bacteria</taxon>
        <taxon>Bacillati</taxon>
        <taxon>Actinomycetota</taxon>
        <taxon>Actinomycetes</taxon>
        <taxon>Geodermatophilales</taxon>
        <taxon>Geodermatophilaceae</taxon>
        <taxon>Geodermatophilus</taxon>
    </lineage>
</organism>
<dbReference type="PANTHER" id="PTHR32071">
    <property type="entry name" value="TRANSCRIPTIONAL REGULATORY PROTEIN"/>
    <property type="match status" value="1"/>
</dbReference>
<dbReference type="GO" id="GO:0043565">
    <property type="term" value="F:sequence-specific DNA binding"/>
    <property type="evidence" value="ECO:0007669"/>
    <property type="project" value="InterPro"/>
</dbReference>
<gene>
    <name evidence="7" type="ORF">SAMN06273567_10468</name>
</gene>
<dbReference type="InterPro" id="IPR027417">
    <property type="entry name" value="P-loop_NTPase"/>
</dbReference>
<dbReference type="PROSITE" id="PS50045">
    <property type="entry name" value="SIGMA54_INTERACT_4"/>
    <property type="match status" value="1"/>
</dbReference>
<dbReference type="InterPro" id="IPR009057">
    <property type="entry name" value="Homeodomain-like_sf"/>
</dbReference>
<dbReference type="InterPro" id="IPR058031">
    <property type="entry name" value="AAA_lid_NorR"/>
</dbReference>
<evidence type="ECO:0000313" key="8">
    <source>
        <dbReference type="Proteomes" id="UP000317484"/>
    </source>
</evidence>
<accession>A0A521E095</accession>
<dbReference type="InterPro" id="IPR002078">
    <property type="entry name" value="Sigma_54_int"/>
</dbReference>
<sequence length="490" mass="52333">MEELVPRPEPLPASAPATRGAAPRVRASWRRSQGYGVPADEVVPVFTGTPDTGSLLYECAHRVLTDLQSTIANEPVSLMVADHAGFVLARLGDDVSIHRALDRVHLAPGFSYSERNAGTNGLGLSLADRAPSLVRAADHWCTDLRGYTCAAAPVLEPVTGELAGSINLTTWSDSSSELLLGLAQTAASATSALMAVRTGGRVVRPAPRGEVFRVVGGSLAPDDGDPCVAPAWRTAVDQAAVAVSGGRVTVVVGEEGAGKATLAALARRRLPGRQRLLHARAPEAGDVAPWLELWTPELRADDTCVIVSGLHRLPAWAAGELAQVLATVRRTGRPQPFVLTAPEYAALPDPIARLVDAVVEVPPLRDRADDVLPLAAWTARQERHREVAFTPRAARALTGYGWPGNVAQLRRVVREAAARADVVDVHHLAPEVLDGGTRALSRLERLERDEIVRCLTEPGTTMTHVAEELGIGRATLYRKIAQYKITVPDR</sequence>
<dbReference type="AlphaFoldDB" id="A0A521E095"/>
<dbReference type="Pfam" id="PF02954">
    <property type="entry name" value="HTH_8"/>
    <property type="match status" value="1"/>
</dbReference>
<dbReference type="InterPro" id="IPR002197">
    <property type="entry name" value="HTH_Fis"/>
</dbReference>
<dbReference type="GO" id="GO:0006355">
    <property type="term" value="P:regulation of DNA-templated transcription"/>
    <property type="evidence" value="ECO:0007669"/>
    <property type="project" value="InterPro"/>
</dbReference>
<dbReference type="Gene3D" id="3.30.450.40">
    <property type="match status" value="1"/>
</dbReference>
<reference evidence="7 8" key="1">
    <citation type="submission" date="2017-05" db="EMBL/GenBank/DDBJ databases">
        <authorList>
            <person name="Varghese N."/>
            <person name="Submissions S."/>
        </authorList>
    </citation>
    <scope>NUCLEOTIDE SEQUENCE [LARGE SCALE GENOMIC DNA]</scope>
    <source>
        <strain evidence="7 8">DSM 46834</strain>
    </source>
</reference>
<evidence type="ECO:0000256" key="1">
    <source>
        <dbReference type="ARBA" id="ARBA00022741"/>
    </source>
</evidence>
<feature type="region of interest" description="Disordered" evidence="5">
    <location>
        <begin position="1"/>
        <end position="25"/>
    </location>
</feature>
<evidence type="ECO:0000256" key="3">
    <source>
        <dbReference type="ARBA" id="ARBA00023015"/>
    </source>
</evidence>
<dbReference type="SUPFAM" id="SSF46689">
    <property type="entry name" value="Homeodomain-like"/>
    <property type="match status" value="1"/>
</dbReference>
<feature type="domain" description="Sigma-54 factor interaction" evidence="6">
    <location>
        <begin position="349"/>
        <end position="418"/>
    </location>
</feature>
<keyword evidence="4" id="KW-0804">Transcription</keyword>
<proteinExistence type="predicted"/>
<keyword evidence="2" id="KW-0067">ATP-binding</keyword>
<keyword evidence="8" id="KW-1185">Reference proteome</keyword>
<dbReference type="Gene3D" id="1.10.10.60">
    <property type="entry name" value="Homeodomain-like"/>
    <property type="match status" value="1"/>
</dbReference>
<dbReference type="GO" id="GO:0005524">
    <property type="term" value="F:ATP binding"/>
    <property type="evidence" value="ECO:0007669"/>
    <property type="project" value="UniProtKB-KW"/>
</dbReference>